<keyword evidence="3 5" id="KW-0378">Hydrolase</keyword>
<evidence type="ECO:0000256" key="2">
    <source>
        <dbReference type="ARBA" id="ARBA00022729"/>
    </source>
</evidence>
<evidence type="ECO:0000256" key="1">
    <source>
        <dbReference type="ARBA" id="ARBA00010687"/>
    </source>
</evidence>
<feature type="region of interest" description="Disordered" evidence="6">
    <location>
        <begin position="53"/>
        <end position="98"/>
    </location>
</feature>
<comment type="catalytic activity">
    <reaction evidence="5">
        <text>The enzyme specifically hydrolyzes (1-&gt;4)-beta-D-galactosidic linkages in type I arabinogalactans.</text>
        <dbReference type="EC" id="3.2.1.89"/>
    </reaction>
</comment>
<evidence type="ECO:0000256" key="5">
    <source>
        <dbReference type="RuleBase" id="RU361192"/>
    </source>
</evidence>
<evidence type="ECO:0000256" key="4">
    <source>
        <dbReference type="ARBA" id="ARBA00023295"/>
    </source>
</evidence>
<comment type="caution">
    <text evidence="7">The sequence shown here is derived from an EMBL/GenBank/DDBJ whole genome shotgun (WGS) entry which is preliminary data.</text>
</comment>
<dbReference type="RefSeq" id="WP_182588769.1">
    <property type="nucleotide sequence ID" value="NZ_JACIVH010000061.1"/>
</dbReference>
<dbReference type="SUPFAM" id="SSF51445">
    <property type="entry name" value="(Trans)glycosidases"/>
    <property type="match status" value="1"/>
</dbReference>
<keyword evidence="4 5" id="KW-0326">Glycosidase</keyword>
<dbReference type="PANTHER" id="PTHR34983:SF2">
    <property type="entry name" value="ENDO-BETA-1,4-GALACTANASE"/>
    <property type="match status" value="1"/>
</dbReference>
<comment type="similarity">
    <text evidence="1 5">Belongs to the glycosyl hydrolase 53 family.</text>
</comment>
<dbReference type="Gene3D" id="3.20.20.80">
    <property type="entry name" value="Glycosidases"/>
    <property type="match status" value="1"/>
</dbReference>
<sequence length="1473" mass="164630">MEAKKHFKLYKDGKRWCCAAITTFALGFGLTFMNSTTVLADTTLNSEANSVIEKSTSNNSLTQSTDKNSEIQTGNSQGSLVNSVSQQNGGVDKADDSTVTVASKDSAVSVKATSNDEATSEIPQKSTPDTFATINGNTYYYGENGNLYRNQFYNNWGHTYYFGSDGARWDNRFYNNWGRTYYFGDDGARWDNCFYNNWGHTYYFGSDGARWDNQFYNNWGNTYYFGNDGARWDNRYMVNWGNAYYFGNDGALAKNQNISVNGTRYWANNQGIIPLKNQFLTANNNQLYYFDSNGSLITDKFYHNWGHTYYFGSDGARYTDQFLNKNGKVYYFDSQGIMYQDQYYKNWGNTYYFGNDGARYTNQFMNKNGKVYYFDDQGIMYQDQYYKNWGHTYYFGADGARYTDQFLNKNGKVYYFGDGGVMYQDQYYKNWGNVYYFGNDGARYTNQFMNKGGKQYYFDDQGIMLTNQDRIIDGKFYHFNVNGEATQVNDPSEIRNTVAKQVAAALNNENVQNVEYDWQSKDHNYRELALHDLAQEVAQSDTKADKAIIADKLKKNSLLAGNVLSVFTTNFNNVDLSTLVQRFINSFNPADANNSVLGVGADANKDQVAIVLFKPGQENVSQKASSPVNVNISTVYPAAGSNVTVKDAIKVNDNLSNADVKDGVTQFSSELLQGKQGTRISDDVLKAIFAGLAGNEYALDGAKNYYADNGDAYHYEFWLAGKDATEKLNNFLTANNGVKYGDPIKVTYTATLTWGAAKSTANDKTPASQKTAEELNLAYKTGTDTGLRYDSVTVEKIPNMSDDMIRGVDISSYQSLINAGVKFYDFNGQEANLFKVLKDAGVNWIRLRLWNDPYNAEGFGYGGGNNDEESLVKMASEASKYGMKILVDFHYSDFWADPAKQPLPKAWKNLSSADLTKEISLYTSKVLNDLKQAGADVEMVQVGNEVTNGAFGIWTDRDHGGNWATTWESDQGNQVAKYLGTASGAVRSVLPNAKIAIQLETPNISKYRSIMTVLKNNNVDYDYLGTSYYPFWSTYDGNSWYDNVDLGYGASTPINLEAIEKMAWREFGKKTVVLETGWINNVNDADGTGNSISANDEIQAYSHDPQGQVNAIEDMYKALVAQGGVGGFYWEPAWIPDKAGWQNWDYNKKMSDVYGTGWASKNAVGYAPDSVMYYNGQPTWGGTTWDNVALFDDQGHPLQSLNVYKGMLEGYKSPEQVKSALKSVVIKIWNNTDVKPNDGLVTGKVLDNKEFLNASVSKQLSGESNQVIGQEALTQIANQLSNGISSPIYEAANGAKYHYVYWLEGDANRVVEFVNDNKDVKYGQPLIAKYSATVVVDAEPGVQEVTSPISIRVSKVWNEVGGKQVVLTDPLKAGEQLTKGIDMSLINTNSVKQLLTGAQGTNISTATLNKLKENLPQNITGTADYKTADGNHYYYDFWLDSVDSNNTKYGEPVTVNYTASLKWAKKDMVTSEN</sequence>
<dbReference type="InterPro" id="IPR017853">
    <property type="entry name" value="GH"/>
</dbReference>
<reference evidence="7 8" key="1">
    <citation type="submission" date="2021-12" db="EMBL/GenBank/DDBJ databases">
        <title>A phylogenomic analysis of Limosilactobacillus reuteri reveals ancient and stable evolutionary relationships with rodents and birds and zoonotic transmission to humans.</title>
        <authorList>
            <person name="Li F."/>
            <person name="Li X."/>
            <person name="Cheng C."/>
            <person name="Tollenaar S."/>
            <person name="Zhang J.S."/>
            <person name="Simpson D."/>
            <person name="Tasseva G."/>
            <person name="Perez-Munoz M.E."/>
            <person name="Frese S."/>
            <person name="Gaenzle M.G."/>
            <person name="Walter J."/>
            <person name="Zheng J."/>
        </authorList>
    </citation>
    <scope>NUCLEOTIDE SEQUENCE [LARGE SCALE GENOMIC DNA]</scope>
    <source>
        <strain evidence="7 8">WF-AF5-A</strain>
    </source>
</reference>
<dbReference type="NCBIfam" id="TIGR03715">
    <property type="entry name" value="KxYKxGKxW"/>
    <property type="match status" value="1"/>
</dbReference>
<dbReference type="InterPro" id="IPR022263">
    <property type="entry name" value="KxYKxGKxW"/>
</dbReference>
<dbReference type="SUPFAM" id="SSF69360">
    <property type="entry name" value="Cell wall binding repeat"/>
    <property type="match status" value="2"/>
</dbReference>
<organism evidence="7 8">
    <name type="scientific">Limosilactobacillus balticus</name>
    <dbReference type="NCBI Taxonomy" id="2759747"/>
    <lineage>
        <taxon>Bacteria</taxon>
        <taxon>Bacillati</taxon>
        <taxon>Bacillota</taxon>
        <taxon>Bacilli</taxon>
        <taxon>Lactobacillales</taxon>
        <taxon>Lactobacillaceae</taxon>
        <taxon>Limosilactobacillus</taxon>
    </lineage>
</organism>
<dbReference type="EC" id="3.2.1.89" evidence="5"/>
<evidence type="ECO:0000313" key="7">
    <source>
        <dbReference type="EMBL" id="MCD7137852.1"/>
    </source>
</evidence>
<dbReference type="Gene3D" id="2.10.270.10">
    <property type="entry name" value="Cholin Binding"/>
    <property type="match status" value="4"/>
</dbReference>
<dbReference type="Pfam" id="PF19258">
    <property type="entry name" value="KxYKxGKxW_sig"/>
    <property type="match status" value="1"/>
</dbReference>
<keyword evidence="2" id="KW-0732">Signal</keyword>
<dbReference type="PANTHER" id="PTHR34983">
    <property type="entry name" value="ARABINOGALACTAN ENDO-BETA-1,4-GALACTANASE A"/>
    <property type="match status" value="1"/>
</dbReference>
<proteinExistence type="inferred from homology"/>
<dbReference type="Proteomes" id="UP001200032">
    <property type="component" value="Unassembled WGS sequence"/>
</dbReference>
<accession>A0ABS8RA02</accession>
<evidence type="ECO:0000256" key="6">
    <source>
        <dbReference type="SAM" id="MobiDB-lite"/>
    </source>
</evidence>
<name>A0ABS8RA02_9LACO</name>
<dbReference type="EMBL" id="JAJPDJ010000051">
    <property type="protein sequence ID" value="MCD7137852.1"/>
    <property type="molecule type" value="Genomic_DNA"/>
</dbReference>
<evidence type="ECO:0000313" key="8">
    <source>
        <dbReference type="Proteomes" id="UP001200032"/>
    </source>
</evidence>
<evidence type="ECO:0000256" key="3">
    <source>
        <dbReference type="ARBA" id="ARBA00022801"/>
    </source>
</evidence>
<gene>
    <name evidence="7" type="ORF">LTY59_01255</name>
</gene>
<dbReference type="GO" id="GO:0016787">
    <property type="term" value="F:hydrolase activity"/>
    <property type="evidence" value="ECO:0007669"/>
    <property type="project" value="UniProtKB-KW"/>
</dbReference>
<feature type="compositionally biased region" description="Polar residues" evidence="6">
    <location>
        <begin position="53"/>
        <end position="89"/>
    </location>
</feature>
<keyword evidence="8" id="KW-1185">Reference proteome</keyword>
<protein>
    <recommendedName>
        <fullName evidence="5">Arabinogalactan endo-beta-1,4-galactanase</fullName>
        <ecNumber evidence="5">3.2.1.89</ecNumber>
    </recommendedName>
</protein>
<dbReference type="InterPro" id="IPR011683">
    <property type="entry name" value="Glyco_hydro_53"/>
</dbReference>
<dbReference type="Pfam" id="PF07745">
    <property type="entry name" value="Glyco_hydro_53"/>
    <property type="match status" value="1"/>
</dbReference>